<evidence type="ECO:0000256" key="1">
    <source>
        <dbReference type="SAM" id="MobiDB-lite"/>
    </source>
</evidence>
<feature type="region of interest" description="Disordered" evidence="1">
    <location>
        <begin position="104"/>
        <end position="135"/>
    </location>
</feature>
<dbReference type="AlphaFoldDB" id="A0A564YT59"/>
<gene>
    <name evidence="2" type="ORF">WMSIL1_LOCUS8869</name>
</gene>
<evidence type="ECO:0000313" key="2">
    <source>
        <dbReference type="EMBL" id="VUZ49878.1"/>
    </source>
</evidence>
<name>A0A564YT59_HYMDI</name>
<protein>
    <submittedName>
        <fullName evidence="2">Uncharacterized protein</fullName>
    </submittedName>
</protein>
<reference evidence="2 3" key="1">
    <citation type="submission" date="2019-07" db="EMBL/GenBank/DDBJ databases">
        <authorList>
            <person name="Jastrzebski P J."/>
            <person name="Paukszto L."/>
            <person name="Jastrzebski P J."/>
        </authorList>
    </citation>
    <scope>NUCLEOTIDE SEQUENCE [LARGE SCALE GENOMIC DNA]</scope>
    <source>
        <strain evidence="2 3">WMS-il1</strain>
    </source>
</reference>
<accession>A0A564YT59</accession>
<dbReference type="EMBL" id="CABIJS010000333">
    <property type="protein sequence ID" value="VUZ49878.1"/>
    <property type="molecule type" value="Genomic_DNA"/>
</dbReference>
<sequence length="156" mass="17641">MQVLTMDSASVFDASHYAQFPNYPQIELDYMRFLSNEKGGQSGNAFVVKEIQKIVADIDKSLDRGDHWNSRVESLEALMKQMFLRIDELEGQIKRLGRVFSSELPKDAKPVHKPPVPAANKQEPAPKKEEEGVDDDFDLFGDDEVSIFVDGLPTRL</sequence>
<proteinExistence type="predicted"/>
<evidence type="ECO:0000313" key="3">
    <source>
        <dbReference type="Proteomes" id="UP000321570"/>
    </source>
</evidence>
<organism evidence="2 3">
    <name type="scientific">Hymenolepis diminuta</name>
    <name type="common">Rat tapeworm</name>
    <dbReference type="NCBI Taxonomy" id="6216"/>
    <lineage>
        <taxon>Eukaryota</taxon>
        <taxon>Metazoa</taxon>
        <taxon>Spiralia</taxon>
        <taxon>Lophotrochozoa</taxon>
        <taxon>Platyhelminthes</taxon>
        <taxon>Cestoda</taxon>
        <taxon>Eucestoda</taxon>
        <taxon>Cyclophyllidea</taxon>
        <taxon>Hymenolepididae</taxon>
        <taxon>Hymenolepis</taxon>
    </lineage>
</organism>
<dbReference type="Proteomes" id="UP000321570">
    <property type="component" value="Unassembled WGS sequence"/>
</dbReference>
<keyword evidence="3" id="KW-1185">Reference proteome</keyword>